<organism evidence="2 3">
    <name type="scientific">Pseudocohnilembus persalinus</name>
    <name type="common">Ciliate</name>
    <dbReference type="NCBI Taxonomy" id="266149"/>
    <lineage>
        <taxon>Eukaryota</taxon>
        <taxon>Sar</taxon>
        <taxon>Alveolata</taxon>
        <taxon>Ciliophora</taxon>
        <taxon>Intramacronucleata</taxon>
        <taxon>Oligohymenophorea</taxon>
        <taxon>Scuticociliatia</taxon>
        <taxon>Philasterida</taxon>
        <taxon>Pseudocohnilembidae</taxon>
        <taxon>Pseudocohnilembus</taxon>
    </lineage>
</organism>
<sequence length="427" mass="50705">MNNKQQVQRQNKFQDNLDIHREQIARGYQSVDSILPNNQNNHFLRQPHSLQYFQLIPQFQGSDNQQIQQNVVSKQKQDIQFQRQVPMQFLVNGQQNIPNQNLQIRTNFQQNQNQFLVGHQIQNIQQNIQSDANRQIILQSPTYNSQGQIVNLNNNQQNYGVFRSGIQLARQKPQYVSFHTQQQQPQNRGLQNNQAQLQNQFFYSQPQYLSIQYPQNVQTPLNQNIVGNQIHNIQNQSSHQAQFNINNVQQNNFVPLQIQQNQWVIQTQEQQPTNQQHPQPQFTQQLPQYLIKKQNTPVQQQPEYQQYYQQQIQHIEKPIQNIQQPQQLTLQGIQTIQQNTFLPQQNQNDINKNFKKFKPVVQPSQPFGQKNQQNLQKQQQLQIQNQFDQQQNQNMQQQKENYSQEFNPATQPLVQSYIQYVPVDQCD</sequence>
<evidence type="ECO:0000313" key="3">
    <source>
        <dbReference type="Proteomes" id="UP000054937"/>
    </source>
</evidence>
<dbReference type="EMBL" id="LDAU01000129">
    <property type="protein sequence ID" value="KRX03650.1"/>
    <property type="molecule type" value="Genomic_DNA"/>
</dbReference>
<feature type="compositionally biased region" description="Low complexity" evidence="1">
    <location>
        <begin position="369"/>
        <end position="398"/>
    </location>
</feature>
<proteinExistence type="predicted"/>
<evidence type="ECO:0000313" key="2">
    <source>
        <dbReference type="EMBL" id="KRX03650.1"/>
    </source>
</evidence>
<name>A0A0V0QN13_PSEPJ</name>
<gene>
    <name evidence="2" type="ORF">PPERSA_04202</name>
</gene>
<protein>
    <submittedName>
        <fullName evidence="2">Uncharacterized protein</fullName>
    </submittedName>
</protein>
<dbReference type="Proteomes" id="UP000054937">
    <property type="component" value="Unassembled WGS sequence"/>
</dbReference>
<keyword evidence="3" id="KW-1185">Reference proteome</keyword>
<evidence type="ECO:0000256" key="1">
    <source>
        <dbReference type="SAM" id="MobiDB-lite"/>
    </source>
</evidence>
<dbReference type="OMA" id="ANRYWID"/>
<accession>A0A0V0QN13</accession>
<comment type="caution">
    <text evidence="2">The sequence shown here is derived from an EMBL/GenBank/DDBJ whole genome shotgun (WGS) entry which is preliminary data.</text>
</comment>
<dbReference type="InParanoid" id="A0A0V0QN13"/>
<feature type="region of interest" description="Disordered" evidence="1">
    <location>
        <begin position="362"/>
        <end position="403"/>
    </location>
</feature>
<reference evidence="2 3" key="1">
    <citation type="journal article" date="2015" name="Sci. Rep.">
        <title>Genome of the facultative scuticociliatosis pathogen Pseudocohnilembus persalinus provides insight into its virulence through horizontal gene transfer.</title>
        <authorList>
            <person name="Xiong J."/>
            <person name="Wang G."/>
            <person name="Cheng J."/>
            <person name="Tian M."/>
            <person name="Pan X."/>
            <person name="Warren A."/>
            <person name="Jiang C."/>
            <person name="Yuan D."/>
            <person name="Miao W."/>
        </authorList>
    </citation>
    <scope>NUCLEOTIDE SEQUENCE [LARGE SCALE GENOMIC DNA]</scope>
    <source>
        <strain evidence="2">36N120E</strain>
    </source>
</reference>
<dbReference type="AlphaFoldDB" id="A0A0V0QN13"/>